<evidence type="ECO:0000256" key="1">
    <source>
        <dbReference type="ARBA" id="ARBA00001400"/>
    </source>
</evidence>
<dbReference type="InterPro" id="IPR036895">
    <property type="entry name" value="Uracil-DNA_glycosylase-like_sf"/>
</dbReference>
<keyword evidence="8" id="KW-0963">Cytoplasm</keyword>
<keyword evidence="12" id="KW-0326">Glycosidase</keyword>
<dbReference type="EMBL" id="JAOEGN010000023">
    <property type="protein sequence ID" value="MCU0105696.1"/>
    <property type="molecule type" value="Genomic_DNA"/>
</dbReference>
<dbReference type="SMART" id="SM00986">
    <property type="entry name" value="UDG"/>
    <property type="match status" value="1"/>
</dbReference>
<evidence type="ECO:0000256" key="3">
    <source>
        <dbReference type="ARBA" id="ARBA00008184"/>
    </source>
</evidence>
<comment type="function">
    <text evidence="2 8 10">Excises uracil residues from the DNA which can arise as a result of misincorporation of dUMP residues by DNA polymerase or due to deamination of cytosine.</text>
</comment>
<dbReference type="Pfam" id="PF03167">
    <property type="entry name" value="UDG"/>
    <property type="match status" value="1"/>
</dbReference>
<dbReference type="RefSeq" id="WP_262097015.1">
    <property type="nucleotide sequence ID" value="NZ_JAOEGN010000023.1"/>
</dbReference>
<keyword evidence="5 8" id="KW-0227">DNA damage</keyword>
<dbReference type="Proteomes" id="UP001209076">
    <property type="component" value="Unassembled WGS sequence"/>
</dbReference>
<sequence length="216" mass="24903">MTFTALYEQESVKPYFKELKRFIQEERLKKMIYPKKEDLFRAFELTPFDQIKVVILGQDPYHGEGQAHGLCFSVPKGIPIPPSLINMYKEIESVYPVRMPKHGDLTHWATQGVLLLNTILTVEANKPLSHQNKGWETFTLEVIKTINQLDQPICFLLFGAHARSYKMYLNNPKHTVLETSHPSPLSNYRGFSGSGVFKSCNDYLEKMGVSPIKWHE</sequence>
<dbReference type="NCBIfam" id="NF003589">
    <property type="entry name" value="PRK05254.1-2"/>
    <property type="match status" value="1"/>
</dbReference>
<keyword evidence="13" id="KW-1185">Reference proteome</keyword>
<evidence type="ECO:0000313" key="12">
    <source>
        <dbReference type="EMBL" id="MCU0105696.1"/>
    </source>
</evidence>
<keyword evidence="7 8" id="KW-0234">DNA repair</keyword>
<evidence type="ECO:0000256" key="7">
    <source>
        <dbReference type="ARBA" id="ARBA00023204"/>
    </source>
</evidence>
<evidence type="ECO:0000256" key="6">
    <source>
        <dbReference type="ARBA" id="ARBA00022801"/>
    </source>
</evidence>
<dbReference type="CDD" id="cd10027">
    <property type="entry name" value="UDG-F1-like"/>
    <property type="match status" value="1"/>
</dbReference>
<feature type="active site" description="Proton acceptor" evidence="8 9">
    <location>
        <position position="59"/>
    </location>
</feature>
<comment type="caution">
    <text evidence="12">The sequence shown here is derived from an EMBL/GenBank/DDBJ whole genome shotgun (WGS) entry which is preliminary data.</text>
</comment>
<dbReference type="PANTHER" id="PTHR11264:SF0">
    <property type="entry name" value="URACIL-DNA GLYCOSYLASE"/>
    <property type="match status" value="1"/>
</dbReference>
<dbReference type="PROSITE" id="PS00130">
    <property type="entry name" value="U_DNA_GLYCOSYLASE"/>
    <property type="match status" value="1"/>
</dbReference>
<dbReference type="GO" id="GO:0004844">
    <property type="term" value="F:uracil DNA N-glycosylase activity"/>
    <property type="evidence" value="ECO:0007669"/>
    <property type="project" value="UniProtKB-EC"/>
</dbReference>
<dbReference type="Gene3D" id="3.40.470.10">
    <property type="entry name" value="Uracil-DNA glycosylase-like domain"/>
    <property type="match status" value="1"/>
</dbReference>
<dbReference type="SMART" id="SM00987">
    <property type="entry name" value="UreE_C"/>
    <property type="match status" value="1"/>
</dbReference>
<dbReference type="EC" id="3.2.2.27" evidence="4 8"/>
<evidence type="ECO:0000256" key="4">
    <source>
        <dbReference type="ARBA" id="ARBA00012030"/>
    </source>
</evidence>
<reference evidence="13" key="1">
    <citation type="submission" date="2023-07" db="EMBL/GenBank/DDBJ databases">
        <title>Novel Mycoplasma species identified in domestic and wild animals.</title>
        <authorList>
            <person name="Volokhov D.V."/>
            <person name="Furtak V.A."/>
            <person name="Zagorodnyaya T.A."/>
        </authorList>
    </citation>
    <scope>NUCLEOTIDE SEQUENCE [LARGE SCALE GENOMIC DNA]</scope>
    <source>
        <strain evidence="13">92-19</strain>
    </source>
</reference>
<evidence type="ECO:0000256" key="2">
    <source>
        <dbReference type="ARBA" id="ARBA00002631"/>
    </source>
</evidence>
<dbReference type="NCBIfam" id="NF003591">
    <property type="entry name" value="PRK05254.1-4"/>
    <property type="match status" value="1"/>
</dbReference>
<dbReference type="NCBIfam" id="NF003592">
    <property type="entry name" value="PRK05254.1-5"/>
    <property type="match status" value="1"/>
</dbReference>
<dbReference type="InterPro" id="IPR005122">
    <property type="entry name" value="Uracil-DNA_glycosylase-like"/>
</dbReference>
<evidence type="ECO:0000256" key="10">
    <source>
        <dbReference type="RuleBase" id="RU003780"/>
    </source>
</evidence>
<comment type="similarity">
    <text evidence="3 8 10">Belongs to the uracil-DNA glycosylase (UDG) superfamily. UNG family.</text>
</comment>
<protein>
    <recommendedName>
        <fullName evidence="4 8">Uracil-DNA glycosylase</fullName>
        <shortName evidence="8">UDG</shortName>
        <ecNumber evidence="4 8">3.2.2.27</ecNumber>
    </recommendedName>
</protein>
<dbReference type="InterPro" id="IPR018085">
    <property type="entry name" value="Ura-DNA_Glyclase_AS"/>
</dbReference>
<accession>A0ABT2PXK9</accession>
<dbReference type="InterPro" id="IPR002043">
    <property type="entry name" value="UDG_fam1"/>
</dbReference>
<dbReference type="NCBIfam" id="NF003588">
    <property type="entry name" value="PRK05254.1-1"/>
    <property type="match status" value="1"/>
</dbReference>
<evidence type="ECO:0000259" key="11">
    <source>
        <dbReference type="SMART" id="SM00986"/>
    </source>
</evidence>
<proteinExistence type="inferred from homology"/>
<dbReference type="NCBIfam" id="TIGR00628">
    <property type="entry name" value="ung"/>
    <property type="match status" value="1"/>
</dbReference>
<evidence type="ECO:0000256" key="8">
    <source>
        <dbReference type="HAMAP-Rule" id="MF_00148"/>
    </source>
</evidence>
<dbReference type="HAMAP" id="MF_00148">
    <property type="entry name" value="UDG"/>
    <property type="match status" value="1"/>
</dbReference>
<feature type="domain" description="Uracil-DNA glycosylase-like" evidence="11">
    <location>
        <begin position="44"/>
        <end position="204"/>
    </location>
</feature>
<dbReference type="PANTHER" id="PTHR11264">
    <property type="entry name" value="URACIL-DNA GLYCOSYLASE"/>
    <property type="match status" value="1"/>
</dbReference>
<comment type="catalytic activity">
    <reaction evidence="1 8 10">
        <text>Hydrolyzes single-stranded DNA or mismatched double-stranded DNA and polynucleotides, releasing free uracil.</text>
        <dbReference type="EC" id="3.2.2.27"/>
    </reaction>
</comment>
<keyword evidence="6 8" id="KW-0378">Hydrolase</keyword>
<evidence type="ECO:0000313" key="13">
    <source>
        <dbReference type="Proteomes" id="UP001209076"/>
    </source>
</evidence>
<comment type="subcellular location">
    <subcellularLocation>
        <location evidence="8">Cytoplasm</location>
    </subcellularLocation>
</comment>
<organism evidence="12 13">
    <name type="scientific">Paracholeplasma vituli</name>
    <dbReference type="NCBI Taxonomy" id="69473"/>
    <lineage>
        <taxon>Bacteria</taxon>
        <taxon>Bacillati</taxon>
        <taxon>Mycoplasmatota</taxon>
        <taxon>Mollicutes</taxon>
        <taxon>Acholeplasmatales</taxon>
        <taxon>Acholeplasmataceae</taxon>
        <taxon>Paracholeplasma</taxon>
    </lineage>
</organism>
<evidence type="ECO:0000256" key="9">
    <source>
        <dbReference type="PROSITE-ProRule" id="PRU10072"/>
    </source>
</evidence>
<name>A0ABT2PXK9_9MOLU</name>
<evidence type="ECO:0000256" key="5">
    <source>
        <dbReference type="ARBA" id="ARBA00022763"/>
    </source>
</evidence>
<dbReference type="SUPFAM" id="SSF52141">
    <property type="entry name" value="Uracil-DNA glycosylase-like"/>
    <property type="match status" value="1"/>
</dbReference>
<gene>
    <name evidence="8 12" type="primary">ung</name>
    <name evidence="12" type="ORF">N7603_08505</name>
</gene>